<evidence type="ECO:0000259" key="2">
    <source>
        <dbReference type="Pfam" id="PF04471"/>
    </source>
</evidence>
<comment type="caution">
    <text evidence="3">The sequence shown here is derived from an EMBL/GenBank/DDBJ whole genome shotgun (WGS) entry which is preliminary data.</text>
</comment>
<proteinExistence type="predicted"/>
<name>A0ABN7K412_9BACT</name>
<dbReference type="InterPro" id="IPR011856">
    <property type="entry name" value="tRNA_endonuc-like_dom_sf"/>
</dbReference>
<keyword evidence="4" id="KW-1185">Reference proteome</keyword>
<evidence type="ECO:0000256" key="1">
    <source>
        <dbReference type="SAM" id="MobiDB-lite"/>
    </source>
</evidence>
<sequence length="187" mass="22190">MLKKIIDLLKPKNEKTNNNNLLSGSIDTKNIDKQWLEKNTNKENTSISNQENSTKKQLSQQEKIKKGKEYEYFIKIYFENLNYKVYPNGYIKGVKDSGIDLIAYKDNEAILIQCKNWKNPPKQKDLKIFLIDCDLYIQKNNKILKNKDIKKFFITSCEKMDYGVECYLKEYNNLQETKIHYKIIPKV</sequence>
<dbReference type="Pfam" id="PF04471">
    <property type="entry name" value="Mrr_cat"/>
    <property type="match status" value="1"/>
</dbReference>
<dbReference type="InterPro" id="IPR007560">
    <property type="entry name" value="Restrct_endonuc_IV_Mrr"/>
</dbReference>
<dbReference type="InterPro" id="IPR011335">
    <property type="entry name" value="Restrct_endonuc-II-like"/>
</dbReference>
<dbReference type="SUPFAM" id="SSF52980">
    <property type="entry name" value="Restriction endonuclease-like"/>
    <property type="match status" value="1"/>
</dbReference>
<protein>
    <recommendedName>
        <fullName evidence="2">Restriction endonuclease type IV Mrr domain-containing protein</fullName>
    </recommendedName>
</protein>
<feature type="compositionally biased region" description="Polar residues" evidence="1">
    <location>
        <begin position="42"/>
        <end position="60"/>
    </location>
</feature>
<dbReference type="RefSeq" id="WP_229932039.1">
    <property type="nucleotide sequence ID" value="NZ_CAJHOF010000002.1"/>
</dbReference>
<evidence type="ECO:0000313" key="4">
    <source>
        <dbReference type="Proteomes" id="UP000789803"/>
    </source>
</evidence>
<dbReference type="EMBL" id="CAJHOF010000002">
    <property type="protein sequence ID" value="CAD7287268.1"/>
    <property type="molecule type" value="Genomic_DNA"/>
</dbReference>
<evidence type="ECO:0000313" key="3">
    <source>
        <dbReference type="EMBL" id="CAD7287268.1"/>
    </source>
</evidence>
<dbReference type="Proteomes" id="UP000789803">
    <property type="component" value="Unassembled WGS sequence"/>
</dbReference>
<feature type="region of interest" description="Disordered" evidence="1">
    <location>
        <begin position="41"/>
        <end position="60"/>
    </location>
</feature>
<dbReference type="Gene3D" id="3.40.1350.10">
    <property type="match status" value="1"/>
</dbReference>
<gene>
    <name evidence="3" type="ORF">LMG7974_00209</name>
</gene>
<organism evidence="3 4">
    <name type="scientific">Campylobacter majalis</name>
    <dbReference type="NCBI Taxonomy" id="2790656"/>
    <lineage>
        <taxon>Bacteria</taxon>
        <taxon>Pseudomonadati</taxon>
        <taxon>Campylobacterota</taxon>
        <taxon>Epsilonproteobacteria</taxon>
        <taxon>Campylobacterales</taxon>
        <taxon>Campylobacteraceae</taxon>
        <taxon>Campylobacter</taxon>
    </lineage>
</organism>
<reference evidence="3 4" key="1">
    <citation type="submission" date="2020-11" db="EMBL/GenBank/DDBJ databases">
        <authorList>
            <person name="Peeters C."/>
        </authorList>
    </citation>
    <scope>NUCLEOTIDE SEQUENCE [LARGE SCALE GENOMIC DNA]</scope>
    <source>
        <strain evidence="3 4">LMG 7974</strain>
    </source>
</reference>
<accession>A0ABN7K412</accession>
<feature type="domain" description="Restriction endonuclease type IV Mrr" evidence="2">
    <location>
        <begin position="67"/>
        <end position="129"/>
    </location>
</feature>